<dbReference type="FunFam" id="1.10.10.10:FF:000001">
    <property type="entry name" value="LysR family transcriptional regulator"/>
    <property type="match status" value="1"/>
</dbReference>
<dbReference type="PROSITE" id="PS50931">
    <property type="entry name" value="HTH_LYSR"/>
    <property type="match status" value="1"/>
</dbReference>
<dbReference type="InterPro" id="IPR000847">
    <property type="entry name" value="LysR_HTH_N"/>
</dbReference>
<evidence type="ECO:0000256" key="3">
    <source>
        <dbReference type="ARBA" id="ARBA00023125"/>
    </source>
</evidence>
<dbReference type="GeneID" id="92946150"/>
<dbReference type="CDD" id="cd05466">
    <property type="entry name" value="PBP2_LTTR_substrate"/>
    <property type="match status" value="1"/>
</dbReference>
<accession>A0AAP9RHN6</accession>
<dbReference type="PANTHER" id="PTHR30346">
    <property type="entry name" value="TRANSCRIPTIONAL DUAL REGULATOR HCAR-RELATED"/>
    <property type="match status" value="1"/>
</dbReference>
<feature type="domain" description="HTH lysR-type" evidence="5">
    <location>
        <begin position="1"/>
        <end position="58"/>
    </location>
</feature>
<dbReference type="GO" id="GO:0003700">
    <property type="term" value="F:DNA-binding transcription factor activity"/>
    <property type="evidence" value="ECO:0007669"/>
    <property type="project" value="InterPro"/>
</dbReference>
<comment type="similarity">
    <text evidence="1">Belongs to the LysR transcriptional regulatory family.</text>
</comment>
<name>A0AAP9RHN6_CLOBU</name>
<keyword evidence="4" id="KW-0804">Transcription</keyword>
<dbReference type="PANTHER" id="PTHR30346:SF0">
    <property type="entry name" value="HCA OPERON TRANSCRIPTIONAL ACTIVATOR HCAR"/>
    <property type="match status" value="1"/>
</dbReference>
<dbReference type="AlphaFoldDB" id="A0AAP9RHN6"/>
<dbReference type="GO" id="GO:0032993">
    <property type="term" value="C:protein-DNA complex"/>
    <property type="evidence" value="ECO:0007669"/>
    <property type="project" value="TreeGrafter"/>
</dbReference>
<keyword evidence="3" id="KW-0238">DNA-binding</keyword>
<evidence type="ECO:0000256" key="1">
    <source>
        <dbReference type="ARBA" id="ARBA00009437"/>
    </source>
</evidence>
<dbReference type="EMBL" id="CP040627">
    <property type="protein sequence ID" value="QMW92868.1"/>
    <property type="molecule type" value="Genomic_DNA"/>
</dbReference>
<dbReference type="Gene3D" id="1.10.10.10">
    <property type="entry name" value="Winged helix-like DNA-binding domain superfamily/Winged helix DNA-binding domain"/>
    <property type="match status" value="1"/>
</dbReference>
<dbReference type="SUPFAM" id="SSF53850">
    <property type="entry name" value="Periplasmic binding protein-like II"/>
    <property type="match status" value="1"/>
</dbReference>
<dbReference type="InterPro" id="IPR036388">
    <property type="entry name" value="WH-like_DNA-bd_sf"/>
</dbReference>
<dbReference type="RefSeq" id="WP_035764381.1">
    <property type="nucleotide sequence ID" value="NZ_AP019717.1"/>
</dbReference>
<keyword evidence="2" id="KW-0805">Transcription regulation</keyword>
<evidence type="ECO:0000313" key="7">
    <source>
        <dbReference type="Proteomes" id="UP000515243"/>
    </source>
</evidence>
<organism evidence="6 7">
    <name type="scientific">Clostridium butyricum</name>
    <dbReference type="NCBI Taxonomy" id="1492"/>
    <lineage>
        <taxon>Bacteria</taxon>
        <taxon>Bacillati</taxon>
        <taxon>Bacillota</taxon>
        <taxon>Clostridia</taxon>
        <taxon>Eubacteriales</taxon>
        <taxon>Clostridiaceae</taxon>
        <taxon>Clostridium</taxon>
    </lineage>
</organism>
<protein>
    <submittedName>
        <fullName evidence="6">LysR family transcriptional regulator</fullName>
    </submittedName>
</protein>
<reference evidence="6 7" key="1">
    <citation type="submission" date="2019-05" db="EMBL/GenBank/DDBJ databases">
        <authorList>
            <person name="Schori C."/>
            <person name="Ahrens C."/>
        </authorList>
    </citation>
    <scope>NUCLEOTIDE SEQUENCE [LARGE SCALE GENOMIC DNA]</scope>
    <source>
        <strain evidence="6 7">DSM 10702</strain>
    </source>
</reference>
<evidence type="ECO:0000259" key="5">
    <source>
        <dbReference type="PROSITE" id="PS50931"/>
    </source>
</evidence>
<proteinExistence type="inferred from homology"/>
<gene>
    <name evidence="6" type="ORF">FF104_18220</name>
</gene>
<dbReference type="Proteomes" id="UP000515243">
    <property type="component" value="Chromosome 2"/>
</dbReference>
<dbReference type="SUPFAM" id="SSF46785">
    <property type="entry name" value="Winged helix' DNA-binding domain"/>
    <property type="match status" value="1"/>
</dbReference>
<evidence type="ECO:0000256" key="2">
    <source>
        <dbReference type="ARBA" id="ARBA00023015"/>
    </source>
</evidence>
<sequence length="291" mass="32996">MDIKQLEYFICAAELLNFTKAAEKFYISQTAISQQIKSLEESLNVQLFVRSNRKVMLTPAGKVFFEKAKIVVNEINDAVDAAGKANSGYNGTLKIGFTRGHNPYIVYKLTKKFIEKYPDIDITIVDDNLGTLYNNLSTKNLDLIFSIDFNLKDLKDFEWMPINSEPIYAIMNDDHPMSKLTKVHRSDLKDEKFVFVKRSEVPAGYDKMISNCIKSGFSPNIVKHCNSLESLSLLIKLGIGITLFPKFQLSDLTDSLAFIPLEGEDECINHVLIWNKLNSNAAMELFLNSIK</sequence>
<dbReference type="GO" id="GO:0003677">
    <property type="term" value="F:DNA binding"/>
    <property type="evidence" value="ECO:0007669"/>
    <property type="project" value="UniProtKB-KW"/>
</dbReference>
<dbReference type="Pfam" id="PF03466">
    <property type="entry name" value="LysR_substrate"/>
    <property type="match status" value="1"/>
</dbReference>
<dbReference type="InterPro" id="IPR005119">
    <property type="entry name" value="LysR_subst-bd"/>
</dbReference>
<dbReference type="Pfam" id="PF00126">
    <property type="entry name" value="HTH_1"/>
    <property type="match status" value="1"/>
</dbReference>
<dbReference type="InterPro" id="IPR036390">
    <property type="entry name" value="WH_DNA-bd_sf"/>
</dbReference>
<evidence type="ECO:0000313" key="6">
    <source>
        <dbReference type="EMBL" id="QMW92868.1"/>
    </source>
</evidence>
<evidence type="ECO:0000256" key="4">
    <source>
        <dbReference type="ARBA" id="ARBA00023163"/>
    </source>
</evidence>
<dbReference type="Gene3D" id="3.40.190.290">
    <property type="match status" value="1"/>
</dbReference>
<dbReference type="PRINTS" id="PR00039">
    <property type="entry name" value="HTHLYSR"/>
</dbReference>